<organism evidence="2 3">
    <name type="scientific">Bradyrhizobium icense</name>
    <dbReference type="NCBI Taxonomy" id="1274631"/>
    <lineage>
        <taxon>Bacteria</taxon>
        <taxon>Pseudomonadati</taxon>
        <taxon>Pseudomonadota</taxon>
        <taxon>Alphaproteobacteria</taxon>
        <taxon>Hyphomicrobiales</taxon>
        <taxon>Nitrobacteraceae</taxon>
        <taxon>Bradyrhizobium</taxon>
    </lineage>
</organism>
<proteinExistence type="predicted"/>
<evidence type="ECO:0000313" key="3">
    <source>
        <dbReference type="Proteomes" id="UP000092839"/>
    </source>
</evidence>
<reference evidence="2 3" key="1">
    <citation type="submission" date="2016-07" db="EMBL/GenBank/DDBJ databases">
        <title>Complete genome sequence of Bradyrhizobium icense LMTR 13T, a potential inoculant strain isolated from lima bean (Phaseolus lunatus) in Peru.</title>
        <authorList>
            <person name="Ormeno-Orrillo E."/>
            <person name="Duran D."/>
            <person name="Rogel M.A."/>
            <person name="Rey L."/>
            <person name="Imperial J."/>
            <person name="Ruiz-Argueso T."/>
            <person name="Martinez-Romero E."/>
        </authorList>
    </citation>
    <scope>NUCLEOTIDE SEQUENCE [LARGE SCALE GENOMIC DNA]</scope>
    <source>
        <strain evidence="2 3">LMTR 13</strain>
    </source>
</reference>
<gene>
    <name evidence="2" type="ORF">LMTR13_12740</name>
</gene>
<evidence type="ECO:0000256" key="1">
    <source>
        <dbReference type="SAM" id="MobiDB-lite"/>
    </source>
</evidence>
<dbReference type="Proteomes" id="UP000092839">
    <property type="component" value="Chromosome"/>
</dbReference>
<protein>
    <submittedName>
        <fullName evidence="2">Uncharacterized protein</fullName>
    </submittedName>
</protein>
<dbReference type="EMBL" id="CP016428">
    <property type="protein sequence ID" value="ANW00910.1"/>
    <property type="molecule type" value="Genomic_DNA"/>
</dbReference>
<dbReference type="AlphaFoldDB" id="A0A1B1UDQ8"/>
<feature type="region of interest" description="Disordered" evidence="1">
    <location>
        <begin position="1"/>
        <end position="23"/>
    </location>
</feature>
<dbReference type="STRING" id="1274631.LMTR13_12740"/>
<sequence>MIGLERHSTVSNGPASSPSWRRPIRYRRSKPTIGALDEAARWAFWLSLSHLLAGEPAHGVERVS</sequence>
<keyword evidence="3" id="KW-1185">Reference proteome</keyword>
<name>A0A1B1UDQ8_9BRAD</name>
<feature type="compositionally biased region" description="Polar residues" evidence="1">
    <location>
        <begin position="9"/>
        <end position="19"/>
    </location>
</feature>
<dbReference type="KEGG" id="bic:LMTR13_12740"/>
<accession>A0A1B1UDQ8</accession>
<evidence type="ECO:0000313" key="2">
    <source>
        <dbReference type="EMBL" id="ANW00910.1"/>
    </source>
</evidence>